<feature type="compositionally biased region" description="Low complexity" evidence="6">
    <location>
        <begin position="56"/>
        <end position="66"/>
    </location>
</feature>
<feature type="region of interest" description="Disordered" evidence="6">
    <location>
        <begin position="214"/>
        <end position="235"/>
    </location>
</feature>
<proteinExistence type="inferred from homology"/>
<evidence type="ECO:0000256" key="4">
    <source>
        <dbReference type="ARBA" id="ARBA00022664"/>
    </source>
</evidence>
<feature type="domain" description="Pre-mRNA polyadenylation factor Fip1" evidence="7">
    <location>
        <begin position="153"/>
        <end position="193"/>
    </location>
</feature>
<gene>
    <name evidence="8" type="ORF">KLDO_g2626</name>
</gene>
<feature type="region of interest" description="Disordered" evidence="6">
    <location>
        <begin position="255"/>
        <end position="276"/>
    </location>
</feature>
<protein>
    <recommendedName>
        <fullName evidence="3">Pre-mRNA polyadenylation factor FIP1</fullName>
    </recommendedName>
</protein>
<keyword evidence="5" id="KW-0539">Nucleus</keyword>
<feature type="region of interest" description="Disordered" evidence="6">
    <location>
        <begin position="1"/>
        <end position="94"/>
    </location>
</feature>
<organism evidence="8 9">
    <name type="scientific">Kluyveromyces dobzhanskii CBS 2104</name>
    <dbReference type="NCBI Taxonomy" id="1427455"/>
    <lineage>
        <taxon>Eukaryota</taxon>
        <taxon>Fungi</taxon>
        <taxon>Dikarya</taxon>
        <taxon>Ascomycota</taxon>
        <taxon>Saccharomycotina</taxon>
        <taxon>Saccharomycetes</taxon>
        <taxon>Saccharomycetales</taxon>
        <taxon>Saccharomycetaceae</taxon>
        <taxon>Kluyveromyces</taxon>
    </lineage>
</organism>
<evidence type="ECO:0000256" key="5">
    <source>
        <dbReference type="ARBA" id="ARBA00023242"/>
    </source>
</evidence>
<dbReference type="PANTHER" id="PTHR13484">
    <property type="entry name" value="FIP1-LIKE 1 PROTEIN"/>
    <property type="match status" value="1"/>
</dbReference>
<reference evidence="8 9" key="1">
    <citation type="submission" date="2014-03" db="EMBL/GenBank/DDBJ databases">
        <title>The genome of Kluyveromyces dobzhanskii.</title>
        <authorList>
            <person name="Nystedt B."/>
            <person name="Astrom S."/>
        </authorList>
    </citation>
    <scope>NUCLEOTIDE SEQUENCE [LARGE SCALE GENOMIC DNA]</scope>
    <source>
        <strain evidence="8 9">CBS 2104</strain>
    </source>
</reference>
<name>A0A0A8L656_9SACH</name>
<feature type="compositionally biased region" description="Acidic residues" evidence="6">
    <location>
        <begin position="1"/>
        <end position="17"/>
    </location>
</feature>
<evidence type="ECO:0000313" key="8">
    <source>
        <dbReference type="EMBL" id="CDO94358.1"/>
    </source>
</evidence>
<comment type="similarity">
    <text evidence="2">Belongs to the FIP1 family.</text>
</comment>
<comment type="subcellular location">
    <subcellularLocation>
        <location evidence="1">Nucleus</location>
    </subcellularLocation>
</comment>
<dbReference type="InterPro" id="IPR051187">
    <property type="entry name" value="Pre-mRNA_3'-end_processing_reg"/>
</dbReference>
<keyword evidence="9" id="KW-1185">Reference proteome</keyword>
<feature type="compositionally biased region" description="Polar residues" evidence="6">
    <location>
        <begin position="214"/>
        <end position="228"/>
    </location>
</feature>
<sequence>MSSEDEDDKFLYSDEENSQIAAKADGPAAKKPRVGGPPTIAGQNAENGEVNEGESEVSNQDSASEYDSSDSDSDVEIIIGTGNDTSKIDSGKSQISKITDTTPISTAESVIGAVAEAPGAVSAQEGSVSTEKQQQTIDLNPDAQFDGKPIVQIDPEILKEKPWRQPGANLSDYFNYGFNEHTWMEYLHRQEHLKKEYNPQKILMSLLALQQQGKLNDSGSGQQVQSTMQPPPPPMGLPPMFGGFPGFPFPGMMNNMQNQNGAGMHNTNNINNNDKK</sequence>
<keyword evidence="4" id="KW-0507">mRNA processing</keyword>
<evidence type="ECO:0000256" key="2">
    <source>
        <dbReference type="ARBA" id="ARBA00007459"/>
    </source>
</evidence>
<dbReference type="EMBL" id="CCBQ010000037">
    <property type="protein sequence ID" value="CDO94358.1"/>
    <property type="molecule type" value="Genomic_DNA"/>
</dbReference>
<dbReference type="OrthoDB" id="1917198at2759"/>
<evidence type="ECO:0000259" key="7">
    <source>
        <dbReference type="Pfam" id="PF05182"/>
    </source>
</evidence>
<dbReference type="Pfam" id="PF05182">
    <property type="entry name" value="Fip1"/>
    <property type="match status" value="1"/>
</dbReference>
<evidence type="ECO:0000256" key="3">
    <source>
        <dbReference type="ARBA" id="ARBA00017404"/>
    </source>
</evidence>
<dbReference type="PANTHER" id="PTHR13484:SF0">
    <property type="entry name" value="PRE-MRNA 3'-END-PROCESSING FACTOR FIP1"/>
    <property type="match status" value="1"/>
</dbReference>
<dbReference type="GO" id="GO:0006397">
    <property type="term" value="P:mRNA processing"/>
    <property type="evidence" value="ECO:0007669"/>
    <property type="project" value="UniProtKB-KW"/>
</dbReference>
<accession>A0A0A8L656</accession>
<dbReference type="GO" id="GO:0005847">
    <property type="term" value="C:mRNA cleavage and polyadenylation specificity factor complex"/>
    <property type="evidence" value="ECO:0007669"/>
    <property type="project" value="TreeGrafter"/>
</dbReference>
<evidence type="ECO:0000313" key="9">
    <source>
        <dbReference type="Proteomes" id="UP000031516"/>
    </source>
</evidence>
<comment type="caution">
    <text evidence="8">The sequence shown here is derived from an EMBL/GenBank/DDBJ whole genome shotgun (WGS) entry which is preliminary data.</text>
</comment>
<dbReference type="Proteomes" id="UP000031516">
    <property type="component" value="Unassembled WGS sequence"/>
</dbReference>
<evidence type="ECO:0000256" key="1">
    <source>
        <dbReference type="ARBA" id="ARBA00004123"/>
    </source>
</evidence>
<evidence type="ECO:0000256" key="6">
    <source>
        <dbReference type="SAM" id="MobiDB-lite"/>
    </source>
</evidence>
<dbReference type="InterPro" id="IPR007854">
    <property type="entry name" value="Fip1_dom"/>
</dbReference>
<dbReference type="AlphaFoldDB" id="A0A0A8L656"/>